<evidence type="ECO:0000313" key="2">
    <source>
        <dbReference type="Proteomes" id="UP001243375"/>
    </source>
</evidence>
<proteinExistence type="predicted"/>
<evidence type="ECO:0000313" key="1">
    <source>
        <dbReference type="EMBL" id="KAJ9121773.1"/>
    </source>
</evidence>
<accession>A0ACC2XDU0</accession>
<gene>
    <name evidence="1" type="ORF">QFC22_002395</name>
</gene>
<dbReference type="Proteomes" id="UP001243375">
    <property type="component" value="Unassembled WGS sequence"/>
</dbReference>
<name>A0ACC2XDU0_9TREE</name>
<sequence length="473" mass="50709">MHTDNFSTNAVHAGSTPDPSTSAVIPSISLSTTYKQDSIGVHKGFEYSRSGNPNRNDFETLLSSLEVGSEEAIAYSSGSAATAAAAQWACLAEDEGGARTEEDIAEGGKSHILCINDVYGGTYRYLARVAKSTGNLEASFLDFDKAGEAGIRNAIKRNTKIVWIESPTNPMLILPPLSLISEILYSIPEAQRPILLVDNTFLSPYYSNPLTLGADVVLHSISKYINGHSDVIMGALVIRRGLGEKLSRGFRFLQNSSGGIPSPFDCYLASRGAKTLALRALKHGLNALQIASVLSKDSRIAKVSYPGLKTSPYYERAVGALSRQAKKDLSKLGWDVGALEAKAGLINGTIKHHNHHGRFAGNETLEEAIQDQGIPFSGMISIRLSSTDSADPEASHAITDKFLTSLRLFALAESLGGVESLAEAPWKMTHGAIPEAQRLELGIDPSLVRLSVGIEDVDDLVQDIQQALDLAFA</sequence>
<keyword evidence="2" id="KW-1185">Reference proteome</keyword>
<organism evidence="1 2">
    <name type="scientific">Naganishia vaughanmartiniae</name>
    <dbReference type="NCBI Taxonomy" id="1424756"/>
    <lineage>
        <taxon>Eukaryota</taxon>
        <taxon>Fungi</taxon>
        <taxon>Dikarya</taxon>
        <taxon>Basidiomycota</taxon>
        <taxon>Agaricomycotina</taxon>
        <taxon>Tremellomycetes</taxon>
        <taxon>Filobasidiales</taxon>
        <taxon>Filobasidiaceae</taxon>
        <taxon>Naganishia</taxon>
    </lineage>
</organism>
<comment type="caution">
    <text evidence="1">The sequence shown here is derived from an EMBL/GenBank/DDBJ whole genome shotgun (WGS) entry which is preliminary data.</text>
</comment>
<protein>
    <submittedName>
        <fullName evidence="1">Uncharacterized protein</fullName>
    </submittedName>
</protein>
<reference evidence="1" key="1">
    <citation type="submission" date="2023-04" db="EMBL/GenBank/DDBJ databases">
        <title>Draft Genome sequencing of Naganishia species isolated from polar environments using Oxford Nanopore Technology.</title>
        <authorList>
            <person name="Leo P."/>
            <person name="Venkateswaran K."/>
        </authorList>
    </citation>
    <scope>NUCLEOTIDE SEQUENCE</scope>
    <source>
        <strain evidence="1">MNA-CCFEE 5425</strain>
    </source>
</reference>
<dbReference type="EMBL" id="JASBWU010000005">
    <property type="protein sequence ID" value="KAJ9121773.1"/>
    <property type="molecule type" value="Genomic_DNA"/>
</dbReference>